<keyword evidence="3 5" id="KW-0560">Oxidoreductase</keyword>
<accession>A0A0W8G0Z4</accession>
<sequence length="162" mass="18452">MPNNIHEVKVKDISGEEVSLSEYEGKVLLIVNVASKCGYTKQYAGLQELYNNYRDKGFEILAFPCNDFGGQEPGTNEEIQEFCSSTFGVEFPLFDKIKVLGDEREPLYEKLINNPTTEQGDIKWNFEKFLIAKNGDVIARYRSKVEPLSEEIVNAVETELQK</sequence>
<protein>
    <submittedName>
        <fullName evidence="5">Glutathione peroxidase</fullName>
        <ecNumber evidence="5">1.11.1.9</ecNumber>
    </submittedName>
</protein>
<dbReference type="InterPro" id="IPR029759">
    <property type="entry name" value="GPX_AS"/>
</dbReference>
<organism evidence="5">
    <name type="scientific">hydrocarbon metagenome</name>
    <dbReference type="NCBI Taxonomy" id="938273"/>
    <lineage>
        <taxon>unclassified sequences</taxon>
        <taxon>metagenomes</taxon>
        <taxon>ecological metagenomes</taxon>
    </lineage>
</organism>
<evidence type="ECO:0000256" key="1">
    <source>
        <dbReference type="ARBA" id="ARBA00006926"/>
    </source>
</evidence>
<feature type="domain" description="Thioredoxin" evidence="4">
    <location>
        <begin position="1"/>
        <end position="161"/>
    </location>
</feature>
<dbReference type="GO" id="GO:0034599">
    <property type="term" value="P:cellular response to oxidative stress"/>
    <property type="evidence" value="ECO:0007669"/>
    <property type="project" value="TreeGrafter"/>
</dbReference>
<keyword evidence="2 5" id="KW-0575">Peroxidase</keyword>
<proteinExistence type="inferred from homology"/>
<dbReference type="EC" id="1.11.1.9" evidence="5"/>
<name>A0A0W8G0Z4_9ZZZZ</name>
<dbReference type="InterPro" id="IPR036249">
    <property type="entry name" value="Thioredoxin-like_sf"/>
</dbReference>
<reference evidence="5" key="1">
    <citation type="journal article" date="2015" name="Proc. Natl. Acad. Sci. U.S.A.">
        <title>Networks of energetic and metabolic interactions define dynamics in microbial communities.</title>
        <authorList>
            <person name="Embree M."/>
            <person name="Liu J.K."/>
            <person name="Al-Bassam M.M."/>
            <person name="Zengler K."/>
        </authorList>
    </citation>
    <scope>NUCLEOTIDE SEQUENCE</scope>
</reference>
<evidence type="ECO:0000259" key="4">
    <source>
        <dbReference type="PROSITE" id="PS51352"/>
    </source>
</evidence>
<dbReference type="Pfam" id="PF00255">
    <property type="entry name" value="GSHPx"/>
    <property type="match status" value="1"/>
</dbReference>
<dbReference type="PROSITE" id="PS51355">
    <property type="entry name" value="GLUTATHIONE_PEROXID_3"/>
    <property type="match status" value="1"/>
</dbReference>
<dbReference type="FunFam" id="3.40.30.10:FF:000010">
    <property type="entry name" value="Glutathione peroxidase"/>
    <property type="match status" value="1"/>
</dbReference>
<dbReference type="SUPFAM" id="SSF52833">
    <property type="entry name" value="Thioredoxin-like"/>
    <property type="match status" value="1"/>
</dbReference>
<evidence type="ECO:0000256" key="2">
    <source>
        <dbReference type="ARBA" id="ARBA00022559"/>
    </source>
</evidence>
<dbReference type="CDD" id="cd00340">
    <property type="entry name" value="GSH_Peroxidase"/>
    <property type="match status" value="1"/>
</dbReference>
<evidence type="ECO:0000256" key="3">
    <source>
        <dbReference type="ARBA" id="ARBA00023002"/>
    </source>
</evidence>
<dbReference type="PANTHER" id="PTHR11592:SF78">
    <property type="entry name" value="GLUTATHIONE PEROXIDASE"/>
    <property type="match status" value="1"/>
</dbReference>
<dbReference type="PRINTS" id="PR01011">
    <property type="entry name" value="GLUTPROXDASE"/>
</dbReference>
<dbReference type="PANTHER" id="PTHR11592">
    <property type="entry name" value="GLUTATHIONE PEROXIDASE"/>
    <property type="match status" value="1"/>
</dbReference>
<dbReference type="AlphaFoldDB" id="A0A0W8G0Z4"/>
<gene>
    <name evidence="5" type="ORF">ASZ90_003323</name>
</gene>
<dbReference type="Gene3D" id="3.40.30.10">
    <property type="entry name" value="Glutaredoxin"/>
    <property type="match status" value="1"/>
</dbReference>
<comment type="caution">
    <text evidence="5">The sequence shown here is derived from an EMBL/GenBank/DDBJ whole genome shotgun (WGS) entry which is preliminary data.</text>
</comment>
<dbReference type="PIRSF" id="PIRSF000303">
    <property type="entry name" value="Glutathion_perox"/>
    <property type="match status" value="1"/>
</dbReference>
<dbReference type="InterPro" id="IPR000889">
    <property type="entry name" value="Glutathione_peroxidase"/>
</dbReference>
<comment type="similarity">
    <text evidence="1">Belongs to the glutathione peroxidase family.</text>
</comment>
<evidence type="ECO:0000313" key="5">
    <source>
        <dbReference type="EMBL" id="KUG26831.1"/>
    </source>
</evidence>
<dbReference type="PROSITE" id="PS00460">
    <property type="entry name" value="GLUTATHIONE_PEROXID_1"/>
    <property type="match status" value="1"/>
</dbReference>
<dbReference type="PROSITE" id="PS51352">
    <property type="entry name" value="THIOREDOXIN_2"/>
    <property type="match status" value="1"/>
</dbReference>
<dbReference type="InterPro" id="IPR013766">
    <property type="entry name" value="Thioredoxin_domain"/>
</dbReference>
<dbReference type="GO" id="GO:0004602">
    <property type="term" value="F:glutathione peroxidase activity"/>
    <property type="evidence" value="ECO:0007669"/>
    <property type="project" value="UniProtKB-EC"/>
</dbReference>
<dbReference type="EMBL" id="LNQE01000399">
    <property type="protein sequence ID" value="KUG26831.1"/>
    <property type="molecule type" value="Genomic_DNA"/>
</dbReference>